<keyword evidence="4" id="KW-0633">Potassium transport</keyword>
<evidence type="ECO:0000256" key="1">
    <source>
        <dbReference type="ARBA" id="ARBA00004651"/>
    </source>
</evidence>
<keyword evidence="10" id="KW-0406">Ion transport</keyword>
<comment type="catalytic activity">
    <reaction evidence="15">
        <text>K(+)(in) + chloride(in) = K(+)(out) + chloride(out)</text>
        <dbReference type="Rhea" id="RHEA:72427"/>
        <dbReference type="ChEBI" id="CHEBI:17996"/>
        <dbReference type="ChEBI" id="CHEBI:29103"/>
    </reaction>
</comment>
<evidence type="ECO:0000256" key="15">
    <source>
        <dbReference type="ARBA" id="ARBA00047825"/>
    </source>
</evidence>
<organism evidence="20 21">
    <name type="scientific">Austrofundulus limnaeus</name>
    <name type="common">Annual killifish</name>
    <dbReference type="NCBI Taxonomy" id="52670"/>
    <lineage>
        <taxon>Eukaryota</taxon>
        <taxon>Metazoa</taxon>
        <taxon>Chordata</taxon>
        <taxon>Craniata</taxon>
        <taxon>Vertebrata</taxon>
        <taxon>Euteleostomi</taxon>
        <taxon>Actinopterygii</taxon>
        <taxon>Neopterygii</taxon>
        <taxon>Teleostei</taxon>
        <taxon>Neoteleostei</taxon>
        <taxon>Acanthomorphata</taxon>
        <taxon>Ovalentaria</taxon>
        <taxon>Atherinomorphae</taxon>
        <taxon>Cyprinodontiformes</taxon>
        <taxon>Rivulidae</taxon>
        <taxon>Austrofundulus</taxon>
    </lineage>
</organism>
<dbReference type="InterPro" id="IPR004842">
    <property type="entry name" value="SLC12A_fam"/>
</dbReference>
<evidence type="ECO:0000259" key="19">
    <source>
        <dbReference type="Pfam" id="PF03522"/>
    </source>
</evidence>
<feature type="transmembrane region" description="Helical" evidence="17">
    <location>
        <begin position="456"/>
        <end position="476"/>
    </location>
</feature>
<protein>
    <submittedName>
        <fullName evidence="21">Solute carrier family 12 member 7</fullName>
    </submittedName>
</protein>
<dbReference type="Pfam" id="PF00324">
    <property type="entry name" value="AA_permease"/>
    <property type="match status" value="2"/>
</dbReference>
<accession>A0A2I4CT71</accession>
<keyword evidence="5" id="KW-0597">Phosphoprotein</keyword>
<feature type="transmembrane region" description="Helical" evidence="17">
    <location>
        <begin position="653"/>
        <end position="670"/>
    </location>
</feature>
<feature type="transmembrane region" description="Helical" evidence="17">
    <location>
        <begin position="317"/>
        <end position="340"/>
    </location>
</feature>
<keyword evidence="20" id="KW-1185">Reference proteome</keyword>
<evidence type="ECO:0000256" key="13">
    <source>
        <dbReference type="ARBA" id="ARBA00023214"/>
    </source>
</evidence>
<dbReference type="PANTHER" id="PTHR11827">
    <property type="entry name" value="SOLUTE CARRIER FAMILY 12, CATION COTRANSPORTERS"/>
    <property type="match status" value="1"/>
</dbReference>
<dbReference type="Proteomes" id="UP000192220">
    <property type="component" value="Unplaced"/>
</dbReference>
<dbReference type="Pfam" id="PF03522">
    <property type="entry name" value="SLC12"/>
    <property type="match status" value="3"/>
</dbReference>
<keyword evidence="11 17" id="KW-0472">Membrane</keyword>
<evidence type="ECO:0000256" key="16">
    <source>
        <dbReference type="SAM" id="MobiDB-lite"/>
    </source>
</evidence>
<feature type="transmembrane region" description="Helical" evidence="17">
    <location>
        <begin position="542"/>
        <end position="560"/>
    </location>
</feature>
<feature type="compositionally biased region" description="Basic and acidic residues" evidence="16">
    <location>
        <begin position="982"/>
        <end position="1007"/>
    </location>
</feature>
<dbReference type="GO" id="GO:0007268">
    <property type="term" value="P:chemical synaptic transmission"/>
    <property type="evidence" value="ECO:0007669"/>
    <property type="project" value="TreeGrafter"/>
</dbReference>
<dbReference type="NCBIfam" id="TIGR00930">
    <property type="entry name" value="2a30"/>
    <property type="match status" value="1"/>
</dbReference>
<keyword evidence="9 17" id="KW-1133">Transmembrane helix</keyword>
<dbReference type="InterPro" id="IPR000076">
    <property type="entry name" value="KCL_cotranspt"/>
</dbReference>
<keyword evidence="7" id="KW-0769">Symport</keyword>
<dbReference type="Gene3D" id="1.20.1740.10">
    <property type="entry name" value="Amino acid/polyamine transporter I"/>
    <property type="match status" value="1"/>
</dbReference>
<feature type="domain" description="SLC12A transporter C-terminal" evidence="19">
    <location>
        <begin position="1055"/>
        <end position="1165"/>
    </location>
</feature>
<dbReference type="FunFam" id="1.20.1740.10:FF:000040">
    <property type="entry name" value="Solute carrier family 12 member 6"/>
    <property type="match status" value="1"/>
</dbReference>
<evidence type="ECO:0000256" key="2">
    <source>
        <dbReference type="ARBA" id="ARBA00022448"/>
    </source>
</evidence>
<comment type="subcellular location">
    <subcellularLocation>
        <location evidence="1">Cell membrane</location>
        <topology evidence="1">Multi-pass membrane protein</topology>
    </subcellularLocation>
</comment>
<evidence type="ECO:0000256" key="6">
    <source>
        <dbReference type="ARBA" id="ARBA00022692"/>
    </source>
</evidence>
<reference evidence="21" key="1">
    <citation type="submission" date="2025-08" db="UniProtKB">
        <authorList>
            <consortium name="RefSeq"/>
        </authorList>
    </citation>
    <scope>IDENTIFICATION</scope>
    <source>
        <strain evidence="21">Quisiro</strain>
    </source>
</reference>
<evidence type="ECO:0000256" key="7">
    <source>
        <dbReference type="ARBA" id="ARBA00022847"/>
    </source>
</evidence>
<dbReference type="RefSeq" id="XP_013883188.1">
    <property type="nucleotide sequence ID" value="XM_014027734.1"/>
</dbReference>
<evidence type="ECO:0000256" key="12">
    <source>
        <dbReference type="ARBA" id="ARBA00023180"/>
    </source>
</evidence>
<keyword evidence="3" id="KW-1003">Cell membrane</keyword>
<evidence type="ECO:0000313" key="21">
    <source>
        <dbReference type="RefSeq" id="XP_013883188.1"/>
    </source>
</evidence>
<evidence type="ECO:0000313" key="20">
    <source>
        <dbReference type="Proteomes" id="UP000192220"/>
    </source>
</evidence>
<feature type="transmembrane region" description="Helical" evidence="17">
    <location>
        <begin position="237"/>
        <end position="258"/>
    </location>
</feature>
<evidence type="ECO:0000259" key="18">
    <source>
        <dbReference type="Pfam" id="PF00324"/>
    </source>
</evidence>
<feature type="transmembrane region" description="Helical" evidence="17">
    <location>
        <begin position="291"/>
        <end position="310"/>
    </location>
</feature>
<keyword evidence="6 17" id="KW-0812">Transmembrane</keyword>
<evidence type="ECO:0000256" key="17">
    <source>
        <dbReference type="SAM" id="Phobius"/>
    </source>
</evidence>
<evidence type="ECO:0000256" key="11">
    <source>
        <dbReference type="ARBA" id="ARBA00023136"/>
    </source>
</evidence>
<dbReference type="FunFam" id="1.20.1740.10:FF:000049">
    <property type="entry name" value="Solute carrier family 12 (potassium/chloride transporter), member 4"/>
    <property type="match status" value="1"/>
</dbReference>
<keyword evidence="13" id="KW-0868">Chloride</keyword>
<feature type="compositionally biased region" description="Polar residues" evidence="16">
    <location>
        <begin position="1012"/>
        <end position="1022"/>
    </location>
</feature>
<name>A0A2I4CT71_AUSLI</name>
<evidence type="ECO:0000256" key="14">
    <source>
        <dbReference type="ARBA" id="ARBA00046331"/>
    </source>
</evidence>
<keyword evidence="12" id="KW-0325">Glycoprotein</keyword>
<feature type="transmembrane region" description="Helical" evidence="17">
    <location>
        <begin position="596"/>
        <end position="614"/>
    </location>
</feature>
<feature type="domain" description="SLC12A transporter C-terminal" evidence="19">
    <location>
        <begin position="749"/>
        <end position="867"/>
    </location>
</feature>
<dbReference type="GO" id="GO:0005886">
    <property type="term" value="C:plasma membrane"/>
    <property type="evidence" value="ECO:0007669"/>
    <property type="project" value="UniProtKB-SubCell"/>
</dbReference>
<dbReference type="GO" id="GO:0055064">
    <property type="term" value="P:chloride ion homeostasis"/>
    <property type="evidence" value="ECO:0007669"/>
    <property type="project" value="TreeGrafter"/>
</dbReference>
<dbReference type="GO" id="GO:0006884">
    <property type="term" value="P:cell volume homeostasis"/>
    <property type="evidence" value="ECO:0007669"/>
    <property type="project" value="TreeGrafter"/>
</dbReference>
<dbReference type="GO" id="GO:0055075">
    <property type="term" value="P:potassium ion homeostasis"/>
    <property type="evidence" value="ECO:0007669"/>
    <property type="project" value="TreeGrafter"/>
</dbReference>
<dbReference type="PRINTS" id="PR01081">
    <property type="entry name" value="KCLTRNSPORT"/>
</dbReference>
<proteinExistence type="inferred from homology"/>
<feature type="region of interest" description="Disordered" evidence="16">
    <location>
        <begin position="979"/>
        <end position="1027"/>
    </location>
</feature>
<dbReference type="CTD" id="567667"/>
<dbReference type="GO" id="GO:1990573">
    <property type="term" value="P:potassium ion import across plasma membrane"/>
    <property type="evidence" value="ECO:0007669"/>
    <property type="project" value="TreeGrafter"/>
</dbReference>
<evidence type="ECO:0000256" key="3">
    <source>
        <dbReference type="ARBA" id="ARBA00022475"/>
    </source>
</evidence>
<keyword evidence="2" id="KW-0813">Transport</keyword>
<feature type="region of interest" description="Disordered" evidence="16">
    <location>
        <begin position="77"/>
        <end position="98"/>
    </location>
</feature>
<evidence type="ECO:0000256" key="10">
    <source>
        <dbReference type="ARBA" id="ARBA00023065"/>
    </source>
</evidence>
<sequence length="1166" mass="128876">MGERFVVVPVDASGTGAREAERSDSIVPDPASDTGGSGGSNGCAGTAGAQEPLEDSVFEPQDPDVAVPILKYSREPNKYGDGVPKENSPFINNTDHDKGNNYDGTNMALFEEEMDSNPMVSSLLNKLANYTNLSQGAFEHEEAEDEGPKKKAVKSPQMGTFMGVYLPCLQNILGVILFLRLTWIVGTAGILESLVIVGLCCSCTMLTAISMSAIATNGVVPAGGSYYMISRSLGPEFGGAVGLCFYLGTTFAGSMYILGTIEILLTYIVPKAAIFEAERKEDEAGALLNNMRVYGTLCLILMAIVVFVGVKYVNKLALVFLACVILSILAIYAGVIKTIFDPPDFPVCMLGNRTLQNQNFDKCLKTEIIGNETVTTKVWRLFCDGPELNATCDEYFVNNNITLIQGIPGLTSGVISENMWSKYGPLNMLVENKKLSSFGESDPAQDMYRPYVVNDITTFFTLLVGIYFPSVTGIMAGSNRSGDLRDAQKSIPIGTILAIATTSFIYISSVVLFGACIEGVLLRDKFGDSVKGNLVIGTLSWPSPWVIVIGSFFSCCGAGLQSLTGAPRLLQAIARDGIVPFLQVFGHGKANGEPTYALLLTAGICEIGILIASLDSVAPILSMFFLMCYLFVNLACALQTLLRTPNWRPRFKYYHWALSFLGMSLCLAIMFISSWYYAIIAVLIALCIYKYIEYRGAEKEWGDGIRGLSLNAARYALIRLEDAPLHTKNWRPQLLVLLNLDSDQAVKHPRLLSFTTQLKAGKGLTIVGNVIEGTYLTKEAEAKKAEQNIKAVMAAERTKGFCHVVVSSNLRDGVSHLIQAAGLGGMKHNTVLMSWPGTWRQANDPQSWRNFIETVRETTAAHQALLVAKNVDSFPTNQDRLGEGTIDVWWVVHDGGMLMLLPFLLRQHKVWRKCKMRIFTVAQMDDNSIQMKKDLQMFLYHLRLDAEVEVVEMHDNDISAFTYEKTLVMEQRSQMLKQMHLSKTEREREIQSITDESRSSIRRKNQDAAENLNLSRQSSSMEDNQEDEAQLIHDRNTASHAAVNDKADTTLDQVHMTWTKDKLLTERNRTREANASVAVRDLFSMKPEWENLNQSNVRRMHTAVKLNEVVVNKSQGAHLVLLNMPGPPKNKGGDENYMEFLEVLLEGLNRVLLVRGGGREVITIYF</sequence>
<feature type="region of interest" description="Disordered" evidence="16">
    <location>
        <begin position="1"/>
        <end position="60"/>
    </location>
</feature>
<evidence type="ECO:0000256" key="8">
    <source>
        <dbReference type="ARBA" id="ARBA00022958"/>
    </source>
</evidence>
<keyword evidence="8" id="KW-0630">Potassium</keyword>
<feature type="domain" description="SLC12A transporter C-terminal" evidence="19">
    <location>
        <begin position="871"/>
        <end position="1007"/>
    </location>
</feature>
<feature type="domain" description="Amino acid permease/ SLC12A" evidence="18">
    <location>
        <begin position="164"/>
        <end position="341"/>
    </location>
</feature>
<feature type="transmembrane region" description="Helical" evidence="17">
    <location>
        <begin position="496"/>
        <end position="522"/>
    </location>
</feature>
<dbReference type="PANTHER" id="PTHR11827:SF47">
    <property type="entry name" value="SOLUTE CARRIER FAMILY 12 MEMBER 7"/>
    <property type="match status" value="1"/>
</dbReference>
<feature type="transmembrane region" description="Helical" evidence="17">
    <location>
        <begin position="193"/>
        <end position="216"/>
    </location>
</feature>
<dbReference type="KEGG" id="alim:106531812"/>
<dbReference type="GO" id="GO:0045202">
    <property type="term" value="C:synapse"/>
    <property type="evidence" value="ECO:0007669"/>
    <property type="project" value="GOC"/>
</dbReference>
<evidence type="ECO:0000256" key="4">
    <source>
        <dbReference type="ARBA" id="ARBA00022538"/>
    </source>
</evidence>
<dbReference type="InterPro" id="IPR004841">
    <property type="entry name" value="AA-permease/SLC12A_dom"/>
</dbReference>
<feature type="transmembrane region" description="Helical" evidence="17">
    <location>
        <begin position="620"/>
        <end position="641"/>
    </location>
</feature>
<comment type="similarity">
    <text evidence="14">Belongs to the SLC12A transporter family. K/Cl co-transporter subfamily.</text>
</comment>
<gene>
    <name evidence="21" type="primary">slc12a7b</name>
</gene>
<dbReference type="AlphaFoldDB" id="A0A2I4CT71"/>
<dbReference type="GO" id="GO:0015379">
    <property type="term" value="F:potassium:chloride symporter activity"/>
    <property type="evidence" value="ECO:0007669"/>
    <property type="project" value="InterPro"/>
</dbReference>
<evidence type="ECO:0000256" key="9">
    <source>
        <dbReference type="ARBA" id="ARBA00022989"/>
    </source>
</evidence>
<dbReference type="InterPro" id="IPR018491">
    <property type="entry name" value="SLC12_C"/>
</dbReference>
<dbReference type="OrthoDB" id="2020542at2759"/>
<feature type="transmembrane region" description="Helical" evidence="17">
    <location>
        <begin position="159"/>
        <end position="181"/>
    </location>
</feature>
<feature type="domain" description="Amino acid permease/ SLC12A" evidence="18">
    <location>
        <begin position="452"/>
        <end position="735"/>
    </location>
</feature>
<evidence type="ECO:0000256" key="5">
    <source>
        <dbReference type="ARBA" id="ARBA00022553"/>
    </source>
</evidence>
<dbReference type="InParanoid" id="A0A2I4CT71"/>